<organism evidence="2 3">
    <name type="scientific">Arenibacter nanhaiticus</name>
    <dbReference type="NCBI Taxonomy" id="558155"/>
    <lineage>
        <taxon>Bacteria</taxon>
        <taxon>Pseudomonadati</taxon>
        <taxon>Bacteroidota</taxon>
        <taxon>Flavobacteriia</taxon>
        <taxon>Flavobacteriales</taxon>
        <taxon>Flavobacteriaceae</taxon>
        <taxon>Arenibacter</taxon>
    </lineage>
</organism>
<dbReference type="RefSeq" id="WP_072762913.1">
    <property type="nucleotide sequence ID" value="NZ_FQYX01000002.1"/>
</dbReference>
<dbReference type="Gene3D" id="3.90.1490.10">
    <property type="entry name" value="putative n-type atp pyrophosphatase, domain 2"/>
    <property type="match status" value="1"/>
</dbReference>
<dbReference type="InterPro" id="IPR030662">
    <property type="entry name" value="DPH6/MJ0570"/>
</dbReference>
<accession>A0A1M6B6R1</accession>
<dbReference type="InterPro" id="IPR002761">
    <property type="entry name" value="Diphthami_syn_dom"/>
</dbReference>
<dbReference type="Proteomes" id="UP000184231">
    <property type="component" value="Unassembled WGS sequence"/>
</dbReference>
<sequence>MKKAYFNWSSGKDSCLALYRALQDDAYTISKLVTTVNTDFDRVSMHGLKTILLEKQAASIGFPLLQVGLQGNISMKAYEFKMNELLSELKSDGYQYGFFGDIYLEDLRAYREQKLVEFGVKAVFPLWKQDTKTLMSEFLKAGFKAITVCVNAKYLDSSFCGRLVDESFINDLPANVDIAGENGEFHTFVFDGPIFKTPVTFEIGEKVLRTYHPSGDDDDCFAKDTSWDNSFWYCDLLPI</sequence>
<dbReference type="SUPFAM" id="SSF52402">
    <property type="entry name" value="Adenine nucleotide alpha hydrolases-like"/>
    <property type="match status" value="1"/>
</dbReference>
<dbReference type="Gene3D" id="3.40.50.620">
    <property type="entry name" value="HUPs"/>
    <property type="match status" value="1"/>
</dbReference>
<keyword evidence="3" id="KW-1185">Reference proteome</keyword>
<dbReference type="InterPro" id="IPR014729">
    <property type="entry name" value="Rossmann-like_a/b/a_fold"/>
</dbReference>
<dbReference type="OrthoDB" id="3572539at2"/>
<dbReference type="Pfam" id="PF01902">
    <property type="entry name" value="Diphthami_syn_2"/>
    <property type="match status" value="1"/>
</dbReference>
<dbReference type="STRING" id="558155.SAMN04487911_10283"/>
<evidence type="ECO:0000313" key="3">
    <source>
        <dbReference type="Proteomes" id="UP000184231"/>
    </source>
</evidence>
<name>A0A1M6B6R1_9FLAO</name>
<protein>
    <submittedName>
        <fullName evidence="2">MJ0570-related uncharacterized domain-containing protein</fullName>
    </submittedName>
</protein>
<dbReference type="PIRSF" id="PIRSF039123">
    <property type="entry name" value="Diphthamide_synthase"/>
    <property type="match status" value="1"/>
</dbReference>
<dbReference type="EMBL" id="FQYX01000002">
    <property type="protein sequence ID" value="SHI44337.1"/>
    <property type="molecule type" value="Genomic_DNA"/>
</dbReference>
<dbReference type="NCBIfam" id="TIGR00290">
    <property type="entry name" value="MJ0570_dom"/>
    <property type="match status" value="1"/>
</dbReference>
<evidence type="ECO:0000313" key="2">
    <source>
        <dbReference type="EMBL" id="SHI44337.1"/>
    </source>
</evidence>
<proteinExistence type="predicted"/>
<dbReference type="AlphaFoldDB" id="A0A1M6B6R1"/>
<gene>
    <name evidence="2" type="ORF">SAMN04487911_10283</name>
</gene>
<evidence type="ECO:0000259" key="1">
    <source>
        <dbReference type="Pfam" id="PF01902"/>
    </source>
</evidence>
<reference evidence="2 3" key="1">
    <citation type="submission" date="2016-11" db="EMBL/GenBank/DDBJ databases">
        <authorList>
            <person name="Jaros S."/>
            <person name="Januszkiewicz K."/>
            <person name="Wedrychowicz H."/>
        </authorList>
    </citation>
    <scope>NUCLEOTIDE SEQUENCE [LARGE SCALE GENOMIC DNA]</scope>
    <source>
        <strain evidence="2 3">CGMCC 1.8863</strain>
    </source>
</reference>
<feature type="domain" description="Diphthamide synthase" evidence="1">
    <location>
        <begin position="7"/>
        <end position="200"/>
    </location>
</feature>
<dbReference type="CDD" id="cd01994">
    <property type="entry name" value="AANH_PF0828-like"/>
    <property type="match status" value="1"/>
</dbReference>